<evidence type="ECO:0000256" key="3">
    <source>
        <dbReference type="ARBA" id="ARBA00022801"/>
    </source>
</evidence>
<evidence type="ECO:0000256" key="4">
    <source>
        <dbReference type="ARBA" id="ARBA00048267"/>
    </source>
</evidence>
<dbReference type="HAMAP" id="MF_00099">
    <property type="entry name" value="CheB_chemtxs"/>
    <property type="match status" value="1"/>
</dbReference>
<dbReference type="Pfam" id="PF01339">
    <property type="entry name" value="CheB_methylest"/>
    <property type="match status" value="1"/>
</dbReference>
<protein>
    <recommendedName>
        <fullName evidence="5">Protein-glutamate methylesterase/protein-glutamine glutaminase</fullName>
        <ecNumber evidence="5">3.1.1.61</ecNumber>
        <ecNumber evidence="5">3.5.1.44</ecNumber>
    </recommendedName>
</protein>
<dbReference type="PANTHER" id="PTHR42872:SF6">
    <property type="entry name" value="PROTEIN-GLUTAMATE METHYLESTERASE_PROTEIN-GLUTAMINE GLUTAMINASE"/>
    <property type="match status" value="1"/>
</dbReference>
<comment type="function">
    <text evidence="5">Involved in chemotaxis. Part of a chemotaxis signal transduction system that modulates chemotaxis in response to various stimuli. Catalyzes the demethylation of specific methylglutamate residues introduced into the chemoreceptors (methyl-accepting chemotaxis proteins or MCP) by CheR. Also mediates the irreversible deamidation of specific glutamine residues to glutamic acid.</text>
</comment>
<dbReference type="InterPro" id="IPR000673">
    <property type="entry name" value="Sig_transdc_resp-reg_Me-estase"/>
</dbReference>
<feature type="modified residue" description="4-aspartylphosphate" evidence="5 7">
    <location>
        <position position="54"/>
    </location>
</feature>
<evidence type="ECO:0000256" key="7">
    <source>
        <dbReference type="PROSITE-ProRule" id="PRU00169"/>
    </source>
</evidence>
<dbReference type="SMART" id="SM00448">
    <property type="entry name" value="REC"/>
    <property type="match status" value="1"/>
</dbReference>
<gene>
    <name evidence="5" type="primary">cheB</name>
    <name evidence="10" type="ORF">QTP81_16380</name>
</gene>
<dbReference type="PROSITE" id="PS50122">
    <property type="entry name" value="CHEB"/>
    <property type="match status" value="1"/>
</dbReference>
<dbReference type="Gene3D" id="3.40.50.180">
    <property type="entry name" value="Methylesterase CheB, C-terminal domain"/>
    <property type="match status" value="1"/>
</dbReference>
<dbReference type="GO" id="GO:0008984">
    <property type="term" value="F:protein-glutamate methylesterase activity"/>
    <property type="evidence" value="ECO:0007669"/>
    <property type="project" value="UniProtKB-EC"/>
</dbReference>
<dbReference type="EMBL" id="JAUCBP010000013">
    <property type="protein sequence ID" value="MDM7862184.1"/>
    <property type="molecule type" value="Genomic_DNA"/>
</dbReference>
<dbReference type="InterPro" id="IPR001789">
    <property type="entry name" value="Sig_transdc_resp-reg_receiver"/>
</dbReference>
<dbReference type="NCBIfam" id="NF009206">
    <property type="entry name" value="PRK12555.1"/>
    <property type="match status" value="1"/>
</dbReference>
<comment type="subcellular location">
    <subcellularLocation>
        <location evidence="5">Cytoplasm</location>
    </subcellularLocation>
</comment>
<dbReference type="InterPro" id="IPR008248">
    <property type="entry name" value="CheB-like"/>
</dbReference>
<keyword evidence="5 7" id="KW-0597">Phosphoprotein</keyword>
<evidence type="ECO:0000256" key="1">
    <source>
        <dbReference type="ARBA" id="ARBA00022490"/>
    </source>
</evidence>
<keyword evidence="3 5" id="KW-0378">Hydrolase</keyword>
<reference evidence="10 11" key="1">
    <citation type="submission" date="2023-06" db="EMBL/GenBank/DDBJ databases">
        <title>Alteromonas sp. ASW11-36 isolated from intertidal sand.</title>
        <authorList>
            <person name="Li Y."/>
        </authorList>
    </citation>
    <scope>NUCLEOTIDE SEQUENCE [LARGE SCALE GENOMIC DNA]</scope>
    <source>
        <strain evidence="10 11">ASW11-36</strain>
    </source>
</reference>
<dbReference type="Gene3D" id="3.40.50.2300">
    <property type="match status" value="1"/>
</dbReference>
<keyword evidence="11" id="KW-1185">Reference proteome</keyword>
<comment type="similarity">
    <text evidence="5">Belongs to the CheB family.</text>
</comment>
<organism evidence="10 11">
    <name type="scientific">Alteromonas arenosi</name>
    <dbReference type="NCBI Taxonomy" id="3055817"/>
    <lineage>
        <taxon>Bacteria</taxon>
        <taxon>Pseudomonadati</taxon>
        <taxon>Pseudomonadota</taxon>
        <taxon>Gammaproteobacteria</taxon>
        <taxon>Alteromonadales</taxon>
        <taxon>Alteromonadaceae</taxon>
        <taxon>Alteromonas/Salinimonas group</taxon>
        <taxon>Alteromonas</taxon>
    </lineage>
</organism>
<keyword evidence="2 5" id="KW-0145">Chemotaxis</keyword>
<evidence type="ECO:0000259" key="9">
    <source>
        <dbReference type="PROSITE" id="PS50122"/>
    </source>
</evidence>
<feature type="active site" evidence="5 6">
    <location>
        <position position="282"/>
    </location>
</feature>
<name>A0ABT7T345_9ALTE</name>
<evidence type="ECO:0000313" key="10">
    <source>
        <dbReference type="EMBL" id="MDM7862184.1"/>
    </source>
</evidence>
<dbReference type="InterPro" id="IPR011006">
    <property type="entry name" value="CheY-like_superfamily"/>
</dbReference>
<dbReference type="SUPFAM" id="SSF52738">
    <property type="entry name" value="Methylesterase CheB, C-terminal domain"/>
    <property type="match status" value="1"/>
</dbReference>
<comment type="caution">
    <text evidence="10">The sequence shown here is derived from an EMBL/GenBank/DDBJ whole genome shotgun (WGS) entry which is preliminary data.</text>
</comment>
<dbReference type="RefSeq" id="WP_289366979.1">
    <property type="nucleotide sequence ID" value="NZ_JAUCBP010000013.1"/>
</dbReference>
<comment type="PTM">
    <text evidence="5">Phosphorylated by CheA. Phosphorylation of the N-terminal regulatory domain activates the methylesterase activity.</text>
</comment>
<dbReference type="CDD" id="cd16432">
    <property type="entry name" value="CheB_Rec"/>
    <property type="match status" value="1"/>
</dbReference>
<dbReference type="EC" id="3.1.1.61" evidence="5"/>
<feature type="domain" description="CheB-type methylesterase" evidence="9">
    <location>
        <begin position="148"/>
        <end position="340"/>
    </location>
</feature>
<evidence type="ECO:0000256" key="6">
    <source>
        <dbReference type="PROSITE-ProRule" id="PRU00050"/>
    </source>
</evidence>
<dbReference type="SUPFAM" id="SSF52172">
    <property type="entry name" value="CheY-like"/>
    <property type="match status" value="1"/>
</dbReference>
<feature type="active site" evidence="5 6">
    <location>
        <position position="160"/>
    </location>
</feature>
<evidence type="ECO:0000256" key="5">
    <source>
        <dbReference type="HAMAP-Rule" id="MF_00099"/>
    </source>
</evidence>
<evidence type="ECO:0000259" key="8">
    <source>
        <dbReference type="PROSITE" id="PS50110"/>
    </source>
</evidence>
<dbReference type="EC" id="3.5.1.44" evidence="5"/>
<evidence type="ECO:0000256" key="2">
    <source>
        <dbReference type="ARBA" id="ARBA00022500"/>
    </source>
</evidence>
<accession>A0ABT7T345</accession>
<keyword evidence="1 5" id="KW-0963">Cytoplasm</keyword>
<dbReference type="NCBIfam" id="NF001965">
    <property type="entry name" value="PRK00742.1"/>
    <property type="match status" value="1"/>
</dbReference>
<dbReference type="PROSITE" id="PS50110">
    <property type="entry name" value="RESPONSE_REGULATORY"/>
    <property type="match status" value="1"/>
</dbReference>
<dbReference type="Proteomes" id="UP001234343">
    <property type="component" value="Unassembled WGS sequence"/>
</dbReference>
<dbReference type="CDD" id="cd17541">
    <property type="entry name" value="REC_CheB-like"/>
    <property type="match status" value="1"/>
</dbReference>
<comment type="catalytic activity">
    <reaction evidence="4 5">
        <text>[protein]-L-glutamate 5-O-methyl ester + H2O = L-glutamyl-[protein] + methanol + H(+)</text>
        <dbReference type="Rhea" id="RHEA:23236"/>
        <dbReference type="Rhea" id="RHEA-COMP:10208"/>
        <dbReference type="Rhea" id="RHEA-COMP:10311"/>
        <dbReference type="ChEBI" id="CHEBI:15377"/>
        <dbReference type="ChEBI" id="CHEBI:15378"/>
        <dbReference type="ChEBI" id="CHEBI:17790"/>
        <dbReference type="ChEBI" id="CHEBI:29973"/>
        <dbReference type="ChEBI" id="CHEBI:82795"/>
        <dbReference type="EC" id="3.1.1.61"/>
    </reaction>
</comment>
<dbReference type="Pfam" id="PF00072">
    <property type="entry name" value="Response_reg"/>
    <property type="match status" value="1"/>
</dbReference>
<comment type="catalytic activity">
    <reaction evidence="5">
        <text>L-glutaminyl-[protein] + H2O = L-glutamyl-[protein] + NH4(+)</text>
        <dbReference type="Rhea" id="RHEA:16441"/>
        <dbReference type="Rhea" id="RHEA-COMP:10207"/>
        <dbReference type="Rhea" id="RHEA-COMP:10208"/>
        <dbReference type="ChEBI" id="CHEBI:15377"/>
        <dbReference type="ChEBI" id="CHEBI:28938"/>
        <dbReference type="ChEBI" id="CHEBI:29973"/>
        <dbReference type="ChEBI" id="CHEBI:30011"/>
        <dbReference type="EC" id="3.5.1.44"/>
    </reaction>
</comment>
<evidence type="ECO:0000313" key="11">
    <source>
        <dbReference type="Proteomes" id="UP001234343"/>
    </source>
</evidence>
<dbReference type="PANTHER" id="PTHR42872">
    <property type="entry name" value="PROTEIN-GLUTAMATE METHYLESTERASE/PROTEIN-GLUTAMINE GLUTAMINASE"/>
    <property type="match status" value="1"/>
</dbReference>
<feature type="domain" description="Response regulatory" evidence="8">
    <location>
        <begin position="3"/>
        <end position="120"/>
    </location>
</feature>
<dbReference type="PIRSF" id="PIRSF000876">
    <property type="entry name" value="RR_chemtxs_CheB"/>
    <property type="match status" value="1"/>
</dbReference>
<comment type="domain">
    <text evidence="5">Contains a C-terminal catalytic domain, and an N-terminal region which modulates catalytic activity.</text>
</comment>
<dbReference type="InterPro" id="IPR035909">
    <property type="entry name" value="CheB_C"/>
</dbReference>
<feature type="active site" evidence="5 6">
    <location>
        <position position="186"/>
    </location>
</feature>
<sequence>MITVLVVDDSALVRALLSEMIDNHPLLTLVGAAANAFIAKRMVNELKPDVITLDVEMPEVNGLVFLDRLMKARPTPVVMFSSLTEQGALATMEALALGAVDFLPKPKLDIANKVKEFEQELTDKILLASQAKLDIMPTSTQTVRNVSEVSNLSLVAIGASTGGTEAIRHILMELPKSFPAVVVSQHMPKGFTQSFAQRLNSLCQLTVVEATQGQPIKQGHVYIAPGDYHLEIQDTNDGYKIKLSQTDKVNNHRPSIDVMFNSVAQIAGRRAAGVLLTGMGKDGAQGLAQMKQAGGETIAQSEASCLIYGMPKEAVRIGAASQQKDLADISSALYQWARLKSLK</sequence>
<proteinExistence type="inferred from homology"/>